<dbReference type="AlphaFoldDB" id="A0A1R1XXM4"/>
<gene>
    <name evidence="1" type="ORF">AYI69_g6620</name>
</gene>
<dbReference type="EMBL" id="LSSM01003009">
    <property type="protein sequence ID" value="OMJ19433.1"/>
    <property type="molecule type" value="Genomic_DNA"/>
</dbReference>
<dbReference type="Proteomes" id="UP000187429">
    <property type="component" value="Unassembled WGS sequence"/>
</dbReference>
<protein>
    <submittedName>
        <fullName evidence="1">Uncharacterized protein</fullName>
    </submittedName>
</protein>
<accession>A0A1R1XXM4</accession>
<feature type="non-terminal residue" evidence="1">
    <location>
        <position position="20"/>
    </location>
</feature>
<keyword evidence="2" id="KW-1185">Reference proteome</keyword>
<reference evidence="2" key="1">
    <citation type="submission" date="2017-01" db="EMBL/GenBank/DDBJ databases">
        <authorList>
            <person name="Wang Y."/>
            <person name="White M."/>
            <person name="Kvist S."/>
            <person name="Moncalvo J.-M."/>
        </authorList>
    </citation>
    <scope>NUCLEOTIDE SEQUENCE [LARGE SCALE GENOMIC DNA]</scope>
    <source>
        <strain evidence="2">ID-206-W2</strain>
    </source>
</reference>
<evidence type="ECO:0000313" key="2">
    <source>
        <dbReference type="Proteomes" id="UP000187429"/>
    </source>
</evidence>
<proteinExistence type="predicted"/>
<sequence>MSQTNLKINKDDQLYGRFLG</sequence>
<evidence type="ECO:0000313" key="1">
    <source>
        <dbReference type="EMBL" id="OMJ19433.1"/>
    </source>
</evidence>
<organism evidence="1 2">
    <name type="scientific">Smittium culicis</name>
    <dbReference type="NCBI Taxonomy" id="133412"/>
    <lineage>
        <taxon>Eukaryota</taxon>
        <taxon>Fungi</taxon>
        <taxon>Fungi incertae sedis</taxon>
        <taxon>Zoopagomycota</taxon>
        <taxon>Kickxellomycotina</taxon>
        <taxon>Harpellomycetes</taxon>
        <taxon>Harpellales</taxon>
        <taxon>Legeriomycetaceae</taxon>
        <taxon>Smittium</taxon>
    </lineage>
</organism>
<comment type="caution">
    <text evidence="1">The sequence shown here is derived from an EMBL/GenBank/DDBJ whole genome shotgun (WGS) entry which is preliminary data.</text>
</comment>
<name>A0A1R1XXM4_9FUNG</name>